<gene>
    <name evidence="2" type="ORF">Ahy_B01g054898</name>
</gene>
<keyword evidence="3" id="KW-1185">Reference proteome</keyword>
<reference evidence="2 3" key="1">
    <citation type="submission" date="2019-01" db="EMBL/GenBank/DDBJ databases">
        <title>Sequencing of cultivated peanut Arachis hypogaea provides insights into genome evolution and oil improvement.</title>
        <authorList>
            <person name="Chen X."/>
        </authorList>
    </citation>
    <scope>NUCLEOTIDE SEQUENCE [LARGE SCALE GENOMIC DNA]</scope>
    <source>
        <strain evidence="3">cv. Fuhuasheng</strain>
        <tissue evidence="2">Leaves</tissue>
    </source>
</reference>
<dbReference type="AlphaFoldDB" id="A0A445AUH4"/>
<name>A0A445AUH4_ARAHY</name>
<keyword evidence="1" id="KW-1133">Transmembrane helix</keyword>
<dbReference type="Proteomes" id="UP000289738">
    <property type="component" value="Chromosome B01"/>
</dbReference>
<organism evidence="2 3">
    <name type="scientific">Arachis hypogaea</name>
    <name type="common">Peanut</name>
    <dbReference type="NCBI Taxonomy" id="3818"/>
    <lineage>
        <taxon>Eukaryota</taxon>
        <taxon>Viridiplantae</taxon>
        <taxon>Streptophyta</taxon>
        <taxon>Embryophyta</taxon>
        <taxon>Tracheophyta</taxon>
        <taxon>Spermatophyta</taxon>
        <taxon>Magnoliopsida</taxon>
        <taxon>eudicotyledons</taxon>
        <taxon>Gunneridae</taxon>
        <taxon>Pentapetalae</taxon>
        <taxon>rosids</taxon>
        <taxon>fabids</taxon>
        <taxon>Fabales</taxon>
        <taxon>Fabaceae</taxon>
        <taxon>Papilionoideae</taxon>
        <taxon>50 kb inversion clade</taxon>
        <taxon>dalbergioids sensu lato</taxon>
        <taxon>Dalbergieae</taxon>
        <taxon>Pterocarpus clade</taxon>
        <taxon>Arachis</taxon>
    </lineage>
</organism>
<keyword evidence="1" id="KW-0812">Transmembrane</keyword>
<evidence type="ECO:0000256" key="1">
    <source>
        <dbReference type="SAM" id="Phobius"/>
    </source>
</evidence>
<sequence length="152" mass="17203">MSGYSSAVKLEIEKFDGRINFGLWQIQVKDVLIQSGLHKALKEKISEDKKYPHGITALPWIRMSCGNRVHNCTRALVGIEMQDNGSKELSVLTMEAEDLDICFERVWVYWGAGERKKSMCCNNFHIVIFSGCHLTTAVVFSPFPLTGNKLHL</sequence>
<evidence type="ECO:0000313" key="2">
    <source>
        <dbReference type="EMBL" id="RYR30072.1"/>
    </source>
</evidence>
<evidence type="ECO:0000313" key="3">
    <source>
        <dbReference type="Proteomes" id="UP000289738"/>
    </source>
</evidence>
<proteinExistence type="predicted"/>
<feature type="transmembrane region" description="Helical" evidence="1">
    <location>
        <begin position="124"/>
        <end position="143"/>
    </location>
</feature>
<keyword evidence="1" id="KW-0472">Membrane</keyword>
<dbReference type="EMBL" id="SDMP01000011">
    <property type="protein sequence ID" value="RYR30072.1"/>
    <property type="molecule type" value="Genomic_DNA"/>
</dbReference>
<comment type="caution">
    <text evidence="2">The sequence shown here is derived from an EMBL/GenBank/DDBJ whole genome shotgun (WGS) entry which is preliminary data.</text>
</comment>
<accession>A0A445AUH4</accession>
<protein>
    <submittedName>
        <fullName evidence="2">Uncharacterized protein</fullName>
    </submittedName>
</protein>